<dbReference type="Proteomes" id="UP000805841">
    <property type="component" value="Unassembled WGS sequence"/>
</dbReference>
<protein>
    <submittedName>
        <fullName evidence="1">Uncharacterized protein</fullName>
    </submittedName>
</protein>
<gene>
    <name evidence="1" type="ORF">HAQ05_26110</name>
</gene>
<dbReference type="EMBL" id="JAAOCA010000054">
    <property type="protein sequence ID" value="MBD1602159.1"/>
    <property type="molecule type" value="Genomic_DNA"/>
</dbReference>
<reference evidence="1 2" key="1">
    <citation type="journal article" date="2020" name="Insects">
        <title>Bacteria Belonging to Pseudomonas typographi sp. nov. from the Bark Beetle Ips typographus Have Genomic Potential to Aid in the Host Ecology.</title>
        <authorList>
            <person name="Peral-Aranega E."/>
            <person name="Saati-Santamaria Z."/>
            <person name="Kolarik M."/>
            <person name="Rivas R."/>
            <person name="Garcia-Fraile P."/>
        </authorList>
    </citation>
    <scope>NUCLEOTIDE SEQUENCE [LARGE SCALE GENOMIC DNA]</scope>
    <source>
        <strain evidence="1 2">CA3A</strain>
    </source>
</reference>
<comment type="caution">
    <text evidence="1">The sequence shown here is derived from an EMBL/GenBank/DDBJ whole genome shotgun (WGS) entry which is preliminary data.</text>
</comment>
<sequence length="93" mass="10234">MDKVNLQEFLEAEIKRANAVTKEGDRKAMAQGRLSVLEAILRVVDKGTRPNAPQDLGVAEAINDLLQAIRLIKPHQTFWRLGPEASGQAEASK</sequence>
<accession>A0ABR7Z9M6</accession>
<proteinExistence type="predicted"/>
<organism evidence="1 2">
    <name type="scientific">Pseudomonas typographi</name>
    <dbReference type="NCBI Taxonomy" id="2715964"/>
    <lineage>
        <taxon>Bacteria</taxon>
        <taxon>Pseudomonadati</taxon>
        <taxon>Pseudomonadota</taxon>
        <taxon>Gammaproteobacteria</taxon>
        <taxon>Pseudomonadales</taxon>
        <taxon>Pseudomonadaceae</taxon>
        <taxon>Pseudomonas</taxon>
    </lineage>
</organism>
<evidence type="ECO:0000313" key="1">
    <source>
        <dbReference type="EMBL" id="MBD1602159.1"/>
    </source>
</evidence>
<name>A0ABR7Z9M6_9PSED</name>
<dbReference type="RefSeq" id="WP_190426734.1">
    <property type="nucleotide sequence ID" value="NZ_JAAOCA010000054.1"/>
</dbReference>
<evidence type="ECO:0000313" key="2">
    <source>
        <dbReference type="Proteomes" id="UP000805841"/>
    </source>
</evidence>
<keyword evidence="2" id="KW-1185">Reference proteome</keyword>